<gene>
    <name evidence="6" type="primary">THUMPD2</name>
    <name evidence="6" type="ORF">AK812_SmicGene34566</name>
</gene>
<dbReference type="InterPro" id="IPR004114">
    <property type="entry name" value="THUMP_dom"/>
</dbReference>
<feature type="transmembrane region" description="Helical" evidence="4">
    <location>
        <begin position="1358"/>
        <end position="1377"/>
    </location>
</feature>
<sequence>MTGDDCSCLRLSHDPSHQSRVHRGHQPKANVCGDMASEKDEFFLTIGPGGPAMHRLVHEELGLLSAVAVERFGQARFFFSAPLEPVQRFFSLRAPEKLYVLALRFESAALEWPPDKEAAESALAQLVAAADWAKALRVWRRFSPDREALPRSFRVTGKRAGQRGSQLSSNGIAEFVGEALSETMGWQVDLHDYDLEVVVHLNDEHLIVCLPLLERGEAQQAQFALPGLSQPVAWAMARSVEPSAGDVVVDPMCGSGIVLFEAAQCWRGACYLGFDMDASQLDTLPFLAILLKLVPPHDCHAVYSSAERSSTWRQRFYMEPEENRVKKFPKKKNVHILAVCLDYKGTESPLSCIVDGDRICELAAQSGVEDIVKMYDDGSTESFPSVEELKAQVATISERCKPGHYFVLAYSGHGTNQENEEEQDGLDSILCLRTRDGENDDMVDDELAKLIAEAFDPAVTVLVLADACNSAGVLDCDTPGIWGKRHVVALSGCQNEQCATDTGNGGAMTNALLQVLGNKKIAKMRKQGGVSMQYIFNRMVEAMPEDEEEGGEDDEEYDEYEEDYDDDEEDYYEEDEDEDVDPISGEVPEPGQNINISWPLFASQCDRSISLHKERSGENLSMLAPEVAASLAFARGDARRLPSVGEQKCASIDNCTILCPRCALSVVKLGPTDMAFFHQTNALNSRANFSIRSVRVNLPHAPYYLLSDGGPDFSEAAGELNVSPFRAEGMHLSQSFNPNFTCQGHLQRIAQAARWASQHGAAYLMIWEDDTRMLKPMQTIPDVDLLTMGNIDNKHVGFWNSDIREKSMKTPTEQLAPADQRRVKQQDKFAARKGYSAGPGSVLRIDPFLKAVDATPATDLRDMYTYTEQDMCWEDFAIGNDLRIRRNPEVQQVTWAFNDGEFVGQTTEPGRNLRCLECLDACKVDCGCTERISWKEHFWSGLEGLQEFVFGGHFSYRTSLLWGRLSDSSVDAVVCDLPFGKQYGSEADNLELYPAAVAEFCRVLRPSGRAALLTNEANAGRLAEALASGSWHVLCRRKLLLGHMEAVLFLARAGEDARACEQLETKGSMRLPWEDQNGRRTWSSMKASLREGLPWSVCSFDSMKSKGGDRDFEREGEPWDARGTETQPVQATPSFSDSEASTWRLPPVVVGRSAVDDPHSGNSKEGDNTAWEMRQLQQRAEERMPDWKSLWLVNYLVFLLVLNVEIVVPTADQYAQTLGAGETFSGLVIALTPFFQGLIGIPMNYWMLRSGISLKTILIVMVAGSILGNILYALAGLMRSKIAILCARTLIGICQCQLGGPIYIAKAVGIKKRTRVLFVFSTMATLAFTAAPLLAALLEIFVKQLRIENLVLDSDTVPGWFMAFAYYLFLLKVVFFFENPEDENPKEDVGKNVPSLAEALDTDPPVESLWTSGFLVCLFAAFASSLTNTMAIVFFVKLAEKTWRWSVSVTAFALAGFMAVVSLLSLVSSRLAKLVEDRKGLQFTSCIGAACSLITIPFSKNWPAAAITVMFVGLLLVQSSASVVKNYAYALCPKIVAPRFKDRAGAINMISLMLGRGAGAQLGAILTSVSFAGSQFCTYLFLFFLSWKFAAHLKQHEKAT</sequence>
<feature type="compositionally biased region" description="Basic and acidic residues" evidence="3">
    <location>
        <begin position="1104"/>
        <end position="1123"/>
    </location>
</feature>
<keyword evidence="1" id="KW-0808">Transferase</keyword>
<accession>A0A1Q9CNV5</accession>
<keyword evidence="4" id="KW-1133">Transmembrane helix</keyword>
<dbReference type="Gene3D" id="1.20.1250.20">
    <property type="entry name" value="MFS general substrate transporter like domains"/>
    <property type="match status" value="1"/>
</dbReference>
<dbReference type="Gene3D" id="3.30.2130.30">
    <property type="match status" value="1"/>
</dbReference>
<proteinExistence type="predicted"/>
<protein>
    <submittedName>
        <fullName evidence="6">THUMP domain-containing protein 2</fullName>
    </submittedName>
</protein>
<feature type="transmembrane region" description="Helical" evidence="4">
    <location>
        <begin position="1445"/>
        <end position="1468"/>
    </location>
</feature>
<feature type="transmembrane region" description="Helical" evidence="4">
    <location>
        <begin position="1189"/>
        <end position="1211"/>
    </location>
</feature>
<evidence type="ECO:0000256" key="4">
    <source>
        <dbReference type="SAM" id="Phobius"/>
    </source>
</evidence>
<dbReference type="Pfam" id="PF07690">
    <property type="entry name" value="MFS_1"/>
    <property type="match status" value="1"/>
</dbReference>
<dbReference type="InterPro" id="IPR011600">
    <property type="entry name" value="Pept_C14_caspase"/>
</dbReference>
<comment type="caution">
    <text evidence="6">The sequence shown here is derived from an EMBL/GenBank/DDBJ whole genome shotgun (WGS) entry which is preliminary data.</text>
</comment>
<dbReference type="GO" id="GO:0006508">
    <property type="term" value="P:proteolysis"/>
    <property type="evidence" value="ECO:0007669"/>
    <property type="project" value="InterPro"/>
</dbReference>
<dbReference type="GO" id="GO:0043527">
    <property type="term" value="C:tRNA methyltransferase complex"/>
    <property type="evidence" value="ECO:0007669"/>
    <property type="project" value="UniProtKB-ARBA"/>
</dbReference>
<feature type="transmembrane region" description="Helical" evidence="4">
    <location>
        <begin position="1316"/>
        <end position="1338"/>
    </location>
</feature>
<dbReference type="GO" id="GO:0005737">
    <property type="term" value="C:cytoplasm"/>
    <property type="evidence" value="ECO:0007669"/>
    <property type="project" value="UniProtKB-SubCell"/>
</dbReference>
<keyword evidence="2" id="KW-0694">RNA-binding</keyword>
<feature type="transmembrane region" description="Helical" evidence="4">
    <location>
        <begin position="1223"/>
        <end position="1245"/>
    </location>
</feature>
<feature type="domain" description="THUMP" evidence="5">
    <location>
        <begin position="91"/>
        <end position="212"/>
    </location>
</feature>
<dbReference type="PANTHER" id="PTHR14911:SF1">
    <property type="entry name" value="THUMP DOMAIN-CONTAINING PROTEIN 2"/>
    <property type="match status" value="1"/>
</dbReference>
<dbReference type="SUPFAM" id="SSF103473">
    <property type="entry name" value="MFS general substrate transporter"/>
    <property type="match status" value="1"/>
</dbReference>
<dbReference type="GO" id="GO:0016423">
    <property type="term" value="F:tRNA (guanine) methyltransferase activity"/>
    <property type="evidence" value="ECO:0007669"/>
    <property type="project" value="TreeGrafter"/>
</dbReference>
<feature type="transmembrane region" description="Helical" evidence="4">
    <location>
        <begin position="1480"/>
        <end position="1498"/>
    </location>
</feature>
<dbReference type="OrthoDB" id="418379at2759"/>
<dbReference type="GO" id="GO:0003723">
    <property type="term" value="F:RNA binding"/>
    <property type="evidence" value="ECO:0007669"/>
    <property type="project" value="UniProtKB-UniRule"/>
</dbReference>
<name>A0A1Q9CNV5_SYMMI</name>
<evidence type="ECO:0000256" key="1">
    <source>
        <dbReference type="ARBA" id="ARBA00022603"/>
    </source>
</evidence>
<feature type="compositionally biased region" description="Polar residues" evidence="3">
    <location>
        <begin position="1124"/>
        <end position="1140"/>
    </location>
</feature>
<dbReference type="SUPFAM" id="SSF53335">
    <property type="entry name" value="S-adenosyl-L-methionine-dependent methyltransferases"/>
    <property type="match status" value="2"/>
</dbReference>
<feature type="region of interest" description="Disordered" evidence="3">
    <location>
        <begin position="542"/>
        <end position="581"/>
    </location>
</feature>
<dbReference type="Gene3D" id="3.40.50.150">
    <property type="entry name" value="Vaccinia Virus protein VP39"/>
    <property type="match status" value="2"/>
</dbReference>
<keyword evidence="1" id="KW-0489">Methyltransferase</keyword>
<dbReference type="InterPro" id="IPR036259">
    <property type="entry name" value="MFS_trans_sf"/>
</dbReference>
<feature type="compositionally biased region" description="Acidic residues" evidence="3">
    <location>
        <begin position="543"/>
        <end position="581"/>
    </location>
</feature>
<feature type="transmembrane region" description="Helical" evidence="4">
    <location>
        <begin position="1257"/>
        <end position="1276"/>
    </location>
</feature>
<dbReference type="PANTHER" id="PTHR14911">
    <property type="entry name" value="THUMP DOMAIN-CONTAINING"/>
    <property type="match status" value="1"/>
</dbReference>
<dbReference type="InterPro" id="IPR011701">
    <property type="entry name" value="MFS"/>
</dbReference>
<dbReference type="Pfam" id="PF01170">
    <property type="entry name" value="UPF0020"/>
    <property type="match status" value="2"/>
</dbReference>
<evidence type="ECO:0000313" key="7">
    <source>
        <dbReference type="Proteomes" id="UP000186817"/>
    </source>
</evidence>
<feature type="transmembrane region" description="Helical" evidence="4">
    <location>
        <begin position="1572"/>
        <end position="1590"/>
    </location>
</feature>
<dbReference type="GO" id="GO:0022857">
    <property type="term" value="F:transmembrane transporter activity"/>
    <property type="evidence" value="ECO:0007669"/>
    <property type="project" value="InterPro"/>
</dbReference>
<evidence type="ECO:0000256" key="3">
    <source>
        <dbReference type="SAM" id="MobiDB-lite"/>
    </source>
</evidence>
<dbReference type="Pfam" id="PF02926">
    <property type="entry name" value="THUMP"/>
    <property type="match status" value="1"/>
</dbReference>
<keyword evidence="4" id="KW-0472">Membrane</keyword>
<feature type="region of interest" description="Disordered" evidence="3">
    <location>
        <begin position="1104"/>
        <end position="1140"/>
    </location>
</feature>
<feature type="transmembrane region" description="Helical" evidence="4">
    <location>
        <begin position="1545"/>
        <end position="1566"/>
    </location>
</feature>
<dbReference type="Pfam" id="PF00656">
    <property type="entry name" value="Peptidase_C14"/>
    <property type="match status" value="1"/>
</dbReference>
<evidence type="ECO:0000259" key="5">
    <source>
        <dbReference type="PROSITE" id="PS51165"/>
    </source>
</evidence>
<dbReference type="InterPro" id="IPR000241">
    <property type="entry name" value="RlmKL-like_Mtase"/>
</dbReference>
<feature type="transmembrane region" description="Helical" evidence="4">
    <location>
        <begin position="1504"/>
        <end position="1524"/>
    </location>
</feature>
<evidence type="ECO:0000256" key="2">
    <source>
        <dbReference type="PROSITE-ProRule" id="PRU00529"/>
    </source>
</evidence>
<dbReference type="SUPFAM" id="SSF143437">
    <property type="entry name" value="THUMP domain-like"/>
    <property type="match status" value="1"/>
</dbReference>
<dbReference type="InterPro" id="IPR029063">
    <property type="entry name" value="SAM-dependent_MTases_sf"/>
</dbReference>
<dbReference type="PROSITE" id="PS51165">
    <property type="entry name" value="THUMP"/>
    <property type="match status" value="1"/>
</dbReference>
<dbReference type="Proteomes" id="UP000186817">
    <property type="component" value="Unassembled WGS sequence"/>
</dbReference>
<evidence type="ECO:0000313" key="6">
    <source>
        <dbReference type="EMBL" id="OLP84547.1"/>
    </source>
</evidence>
<dbReference type="CDD" id="cd11715">
    <property type="entry name" value="THUMP_AdoMetMT"/>
    <property type="match status" value="1"/>
</dbReference>
<feature type="transmembrane region" description="Helical" evidence="4">
    <location>
        <begin position="1414"/>
        <end position="1439"/>
    </location>
</feature>
<keyword evidence="4" id="KW-0812">Transmembrane</keyword>
<organism evidence="6 7">
    <name type="scientific">Symbiodinium microadriaticum</name>
    <name type="common">Dinoflagellate</name>
    <name type="synonym">Zooxanthella microadriatica</name>
    <dbReference type="NCBI Taxonomy" id="2951"/>
    <lineage>
        <taxon>Eukaryota</taxon>
        <taxon>Sar</taxon>
        <taxon>Alveolata</taxon>
        <taxon>Dinophyceae</taxon>
        <taxon>Suessiales</taxon>
        <taxon>Symbiodiniaceae</taxon>
        <taxon>Symbiodinium</taxon>
    </lineage>
</organism>
<dbReference type="GO" id="GO:0004197">
    <property type="term" value="F:cysteine-type endopeptidase activity"/>
    <property type="evidence" value="ECO:0007669"/>
    <property type="project" value="InterPro"/>
</dbReference>
<dbReference type="GO" id="GO:0030488">
    <property type="term" value="P:tRNA methylation"/>
    <property type="evidence" value="ECO:0007669"/>
    <property type="project" value="TreeGrafter"/>
</dbReference>
<keyword evidence="7" id="KW-1185">Reference proteome</keyword>
<dbReference type="EMBL" id="LSRX01001033">
    <property type="protein sequence ID" value="OLP84547.1"/>
    <property type="molecule type" value="Genomic_DNA"/>
</dbReference>
<dbReference type="Gene3D" id="3.40.50.12660">
    <property type="match status" value="1"/>
</dbReference>
<reference evidence="6 7" key="1">
    <citation type="submission" date="2016-02" db="EMBL/GenBank/DDBJ databases">
        <title>Genome analysis of coral dinoflagellate symbionts highlights evolutionary adaptations to a symbiotic lifestyle.</title>
        <authorList>
            <person name="Aranda M."/>
            <person name="Li Y."/>
            <person name="Liew Y.J."/>
            <person name="Baumgarten S."/>
            <person name="Simakov O."/>
            <person name="Wilson M."/>
            <person name="Piel J."/>
            <person name="Ashoor H."/>
            <person name="Bougouffa S."/>
            <person name="Bajic V.B."/>
            <person name="Ryu T."/>
            <person name="Ravasi T."/>
            <person name="Bayer T."/>
            <person name="Micklem G."/>
            <person name="Kim H."/>
            <person name="Bhak J."/>
            <person name="Lajeunesse T.C."/>
            <person name="Voolstra C.R."/>
        </authorList>
    </citation>
    <scope>NUCLEOTIDE SEQUENCE [LARGE SCALE GENOMIC DNA]</scope>
    <source>
        <strain evidence="6 7">CCMP2467</strain>
    </source>
</reference>